<dbReference type="SUPFAM" id="SSF109854">
    <property type="entry name" value="DinB/YfiT-like putative metalloenzymes"/>
    <property type="match status" value="1"/>
</dbReference>
<evidence type="ECO:0000313" key="2">
    <source>
        <dbReference type="Proteomes" id="UP001230156"/>
    </source>
</evidence>
<dbReference type="InterPro" id="IPR034660">
    <property type="entry name" value="DinB/YfiT-like"/>
</dbReference>
<dbReference type="RefSeq" id="WP_379954971.1">
    <property type="nucleotide sequence ID" value="NZ_JAUYVI010000002.1"/>
</dbReference>
<keyword evidence="2" id="KW-1185">Reference proteome</keyword>
<dbReference type="PANTHER" id="PTHR36922">
    <property type="entry name" value="BLL2446 PROTEIN"/>
    <property type="match status" value="1"/>
</dbReference>
<dbReference type="Proteomes" id="UP001230156">
    <property type="component" value="Unassembled WGS sequence"/>
</dbReference>
<gene>
    <name evidence="1" type="ORF">Q8A70_07805</name>
</gene>
<reference evidence="2" key="1">
    <citation type="submission" date="2023-08" db="EMBL/GenBank/DDBJ databases">
        <title>Rhodospirillaceae gen. nov., a novel taxon isolated from the Yangtze River Yuezi River estuary sludge.</title>
        <authorList>
            <person name="Ruan L."/>
        </authorList>
    </citation>
    <scope>NUCLEOTIDE SEQUENCE [LARGE SCALE GENOMIC DNA]</scope>
    <source>
        <strain evidence="2">R-7</strain>
    </source>
</reference>
<proteinExistence type="predicted"/>
<name>A0ABU0YIN0_9PROT</name>
<dbReference type="PANTHER" id="PTHR36922:SF1">
    <property type="entry name" value="DUF1993 DOMAIN-CONTAINING PROTEIN"/>
    <property type="match status" value="1"/>
</dbReference>
<accession>A0ABU0YIN0</accession>
<sequence>MSLSMYDASVPVFRQMLSALSAIIDKTIAHAEAKKIDPAVFAAARLYPDMFPFSRQIGVATDFAKGASARLAGVEVPKFEDTEVTLADLKARLQKTLDFIATLKPEQFEGADTRDITIQLRSGPTVFKGRPYLLHYAMPNFYFHVTTAYAILRHNGVEIGKPDFIHQLITA</sequence>
<comment type="caution">
    <text evidence="1">The sequence shown here is derived from an EMBL/GenBank/DDBJ whole genome shotgun (WGS) entry which is preliminary data.</text>
</comment>
<dbReference type="EMBL" id="JAUYVI010000002">
    <property type="protein sequence ID" value="MDQ7247567.1"/>
    <property type="molecule type" value="Genomic_DNA"/>
</dbReference>
<dbReference type="InterPro" id="IPR018531">
    <property type="entry name" value="DUF1993"/>
</dbReference>
<evidence type="ECO:0000313" key="1">
    <source>
        <dbReference type="EMBL" id="MDQ7247567.1"/>
    </source>
</evidence>
<dbReference type="Pfam" id="PF09351">
    <property type="entry name" value="DUF1993"/>
    <property type="match status" value="1"/>
</dbReference>
<dbReference type="Gene3D" id="1.20.120.450">
    <property type="entry name" value="dinb family like domain"/>
    <property type="match status" value="1"/>
</dbReference>
<organism evidence="1 2">
    <name type="scientific">Dongia sedimenti</name>
    <dbReference type="NCBI Taxonomy" id="3064282"/>
    <lineage>
        <taxon>Bacteria</taxon>
        <taxon>Pseudomonadati</taxon>
        <taxon>Pseudomonadota</taxon>
        <taxon>Alphaproteobacteria</taxon>
        <taxon>Rhodospirillales</taxon>
        <taxon>Dongiaceae</taxon>
        <taxon>Dongia</taxon>
    </lineage>
</organism>
<protein>
    <submittedName>
        <fullName evidence="1">DUF1993 domain-containing protein</fullName>
    </submittedName>
</protein>